<evidence type="ECO:0000256" key="1">
    <source>
        <dbReference type="SAM" id="MobiDB-lite"/>
    </source>
</evidence>
<sequence>MFRGVEVAKTRILVALVSVIALLGVMFVMPATGYADPATSEAEPQTVEADTQPEEPAELSISEDTAAAEQAVGEPSPVAESSGQCPADQNETIVTPQVVGDLQVEVAQSSTQKDPKVVDNVAQRYTGETFKQHIGISNTAAAENVQHRIYLEFSSADGYALVNGSKLEVRDEPYYQNIEKKLNPYYFRKAEGVENTYYIEVAGSKIGEAFSVDLETKYDSPASPGGTARIWGAQLTTQQAEDAGKTVVAPGCGVHVAKWDTIRKEYQAVKKQHTSGIVSRVWPKAAEPAIGYNAAKGVYELRNLRYELYLEKAQDSPTLPTGGVGQDPFEKIRVEETFTVPEGFEINPAYIKGIRDGLNSNNYGGLMSYSELEGWTRDGYVNDLVFAPEINGKKTPVFGIHGFGLDKVDVGWAVPQPEYRHVTGKLSDDGRTLTLFWYRNKDTATESLYLRFADDFLVAKKLPEGGSVDVSNAVGMTAHYKHSDPNTTNAKVTTPVKVEPGKGEFVKTAGDGKTEIYLRGQAVPFTLSAKNVGSGPLDLATVKDDLPTTLYMTPAQVRQVLEKPESSGLTITISNIVPCAEKLNVKVASGGTADLSPSYNPACTATPTSVQIKRVGNSITFKVGDGTEETLSATEIEKKLGAFAIRKNTAYSLSWTVPDGKIYGGNELKLSFNATVKDTYIFGDPIQNDSGEDVKNTAYFGDTPSNSTFKAMPEAKIGKLSDPADNEEVNSGQKIDYSIRVQLATGSPEGYIMPLIDELSGPHKLLAKVEKNPGLKDLGLTTKTIKKVDYYVLDKPGTYENVTFELVETPPHKTDVVHDFIADHVEVGKESTRIQWYVDPAKYTPGAVVTAHYSTLVDELDPSDNKQHYVINTAGNSKPPSAKTSHPISRQYVTKNIVTKRGDTPGEDELVKQSPVHPGESITYRVSVANSRDTAIDFTSADVYDALPKSLPGKPWTKEDISVEFPAGTSVQGGQNWSVSQTPPNGANDGDDTQQYIVWGEDFKLSVKGEVYAYITLKFPDADDGEAYVSQYLRDTLYNNWHVKTMNDGVSHFVAKSGEDGKPANAALQKGVLGTGNFDLGYGSYTYANGGGGYGPRIMLYPNSDNAARTTYSRSATDPAGKQSFNGPYALYYVSLFNDGGSRLYLNDIQDMLPKGVSYRAFFPTTDQFTQGHGFYNSGGSAWLANVDNFRTWQAKTSDVPIAVDGAEPKNATITALADATNPSKITFKVSNGDDGTKGNLAYDEERQQFYLNPNEMLAFSYIALVGPNAPDDFAVNNVAMPYDDVTGQGVNVNPDTSIKSVEQGKQVLNDGKRFIWDNEQASNKGFSPKPGTEQWLASNVSLTRDKPVPGIEKSIVAKTSTGGERTEDPTHAAYADTLHWNISAYNDAKETIEGYVVSDLWDPNYLPTGEVKLSVGGTRFTDGSSKALFTFGDWTVQNGKPTAVEIRAANLAWSVGPKKLVVNGDPVAIMSRGGRQAIFHLSLTSTSDGRIRFDLRADKDSPIIGSLGYAVDGMPIKSGEALTMEFSTKNPKQSGDYPAAFNTAFFTLLDRQDYDPQQVKRGENTEIDLKLVDDFYNANWSGTTGSNHTAKGLKTIKAEATIPIGSDAFTSSIERVEEVSDPANVATSTSSPNYITLKDASSTFRYSMEVKNNKSDPVKRITMISNLPNVGDNYTFPSAPSRNSDFAVRFADNLNLKVEVVSKDGTRKVLPKGAYRIEYSDKQKPEAFTAADWAGEPTANWSTTPTENSRSIRLVLNETAQDSDFSFGGESTLALSFDANVMKPTEVEADQIAWSTFGYNYLAPGSDLNLSSIPLKVGVKVKGPAAVELPKTGGIGVYLVYLLGGLTMAVALAGLSLRRCS</sequence>
<evidence type="ECO:0000313" key="3">
    <source>
        <dbReference type="EMBL" id="PKY66434.1"/>
    </source>
</evidence>
<evidence type="ECO:0000256" key="2">
    <source>
        <dbReference type="SAM" id="Phobius"/>
    </source>
</evidence>
<dbReference type="NCBIfam" id="TIGR01167">
    <property type="entry name" value="LPXTG_anchor"/>
    <property type="match status" value="1"/>
</dbReference>
<dbReference type="RefSeq" id="WP_101627949.1">
    <property type="nucleotide sequence ID" value="NZ_PKKJ01000003.1"/>
</dbReference>
<evidence type="ECO:0000313" key="4">
    <source>
        <dbReference type="Proteomes" id="UP000234545"/>
    </source>
</evidence>
<proteinExistence type="predicted"/>
<protein>
    <recommendedName>
        <fullName evidence="5">Prealbumin-like fold domain-containing protein</fullName>
    </recommendedName>
</protein>
<dbReference type="EMBL" id="PKKJ01000003">
    <property type="protein sequence ID" value="PKY66434.1"/>
    <property type="molecule type" value="Genomic_DNA"/>
</dbReference>
<name>A0A2I1I5P2_9ACTO</name>
<dbReference type="Proteomes" id="UP000234545">
    <property type="component" value="Unassembled WGS sequence"/>
</dbReference>
<organism evidence="3 4">
    <name type="scientific">Schaalia turicensis</name>
    <dbReference type="NCBI Taxonomy" id="131111"/>
    <lineage>
        <taxon>Bacteria</taxon>
        <taxon>Bacillati</taxon>
        <taxon>Actinomycetota</taxon>
        <taxon>Actinomycetes</taxon>
        <taxon>Actinomycetales</taxon>
        <taxon>Actinomycetaceae</taxon>
        <taxon>Schaalia</taxon>
    </lineage>
</organism>
<keyword evidence="2" id="KW-0472">Membrane</keyword>
<comment type="caution">
    <text evidence="3">The sequence shown here is derived from an EMBL/GenBank/DDBJ whole genome shotgun (WGS) entry which is preliminary data.</text>
</comment>
<feature type="compositionally biased region" description="Polar residues" evidence="1">
    <location>
        <begin position="79"/>
        <end position="88"/>
    </location>
</feature>
<accession>A0A2I1I5P2</accession>
<feature type="compositionally biased region" description="Polar residues" evidence="1">
    <location>
        <begin position="969"/>
        <end position="985"/>
    </location>
</feature>
<gene>
    <name evidence="3" type="ORF">CYJ25_04195</name>
</gene>
<reference evidence="3 4" key="1">
    <citation type="submission" date="2017-12" db="EMBL/GenBank/DDBJ databases">
        <title>Phylogenetic diversity of female urinary microbiome.</title>
        <authorList>
            <person name="Thomas-White K."/>
            <person name="Wolfe A.J."/>
        </authorList>
    </citation>
    <scope>NUCLEOTIDE SEQUENCE [LARGE SCALE GENOMIC DNA]</scope>
    <source>
        <strain evidence="3 4">UMB0250</strain>
    </source>
</reference>
<keyword evidence="2" id="KW-0812">Transmembrane</keyword>
<feature type="transmembrane region" description="Helical" evidence="2">
    <location>
        <begin position="1836"/>
        <end position="1858"/>
    </location>
</feature>
<feature type="region of interest" description="Disordered" evidence="1">
    <location>
        <begin position="967"/>
        <end position="992"/>
    </location>
</feature>
<keyword evidence="2" id="KW-1133">Transmembrane helix</keyword>
<evidence type="ECO:0008006" key="5">
    <source>
        <dbReference type="Google" id="ProtNLM"/>
    </source>
</evidence>
<feature type="region of interest" description="Disordered" evidence="1">
    <location>
        <begin position="36"/>
        <end position="88"/>
    </location>
</feature>
<dbReference type="OrthoDB" id="3264136at2"/>